<evidence type="ECO:0000313" key="2">
    <source>
        <dbReference type="EMBL" id="MBO8475836.1"/>
    </source>
</evidence>
<proteinExistence type="predicted"/>
<evidence type="ECO:0000313" key="3">
    <source>
        <dbReference type="Proteomes" id="UP000823598"/>
    </source>
</evidence>
<dbReference type="Proteomes" id="UP000823598">
    <property type="component" value="Unassembled WGS sequence"/>
</dbReference>
<comment type="caution">
    <text evidence="2">The sequence shown here is derived from an EMBL/GenBank/DDBJ whole genome shotgun (WGS) entry which is preliminary data.</text>
</comment>
<accession>A0A9D9IPH0</accession>
<reference evidence="2" key="1">
    <citation type="submission" date="2020-10" db="EMBL/GenBank/DDBJ databases">
        <authorList>
            <person name="Gilroy R."/>
        </authorList>
    </citation>
    <scope>NUCLEOTIDE SEQUENCE</scope>
    <source>
        <strain evidence="2">6919</strain>
    </source>
</reference>
<protein>
    <submittedName>
        <fullName evidence="2">DUF2023 family protein</fullName>
    </submittedName>
</protein>
<gene>
    <name evidence="2" type="ORF">IAB88_02450</name>
</gene>
<dbReference type="Pfam" id="PF09633">
    <property type="entry name" value="DUF2023"/>
    <property type="match status" value="1"/>
</dbReference>
<dbReference type="EMBL" id="JADIMC010000032">
    <property type="protein sequence ID" value="MBO8475836.1"/>
    <property type="molecule type" value="Genomic_DNA"/>
</dbReference>
<evidence type="ECO:0000259" key="1">
    <source>
        <dbReference type="Pfam" id="PF09633"/>
    </source>
</evidence>
<dbReference type="Gene3D" id="3.30.2190.10">
    <property type="entry name" value="PG1857-like"/>
    <property type="match status" value="1"/>
</dbReference>
<feature type="domain" description="DUF2023" evidence="1">
    <location>
        <begin position="13"/>
        <end position="113"/>
    </location>
</feature>
<dbReference type="AlphaFoldDB" id="A0A9D9IPH0"/>
<name>A0A9D9IPH0_9BACT</name>
<dbReference type="InterPro" id="IPR036780">
    <property type="entry name" value="PG1857-like_sf"/>
</dbReference>
<organism evidence="2 3">
    <name type="scientific">Candidatus Limisoma faecipullorum</name>
    <dbReference type="NCBI Taxonomy" id="2840854"/>
    <lineage>
        <taxon>Bacteria</taxon>
        <taxon>Pseudomonadati</taxon>
        <taxon>Bacteroidota</taxon>
        <taxon>Bacteroidia</taxon>
        <taxon>Bacteroidales</taxon>
        <taxon>Candidatus Limisoma</taxon>
    </lineage>
</organism>
<reference evidence="2" key="2">
    <citation type="journal article" date="2021" name="PeerJ">
        <title>Extensive microbial diversity within the chicken gut microbiome revealed by metagenomics and culture.</title>
        <authorList>
            <person name="Gilroy R."/>
            <person name="Ravi A."/>
            <person name="Getino M."/>
            <person name="Pursley I."/>
            <person name="Horton D.L."/>
            <person name="Alikhan N.F."/>
            <person name="Baker D."/>
            <person name="Gharbi K."/>
            <person name="Hall N."/>
            <person name="Watson M."/>
            <person name="Adriaenssens E.M."/>
            <person name="Foster-Nyarko E."/>
            <person name="Jarju S."/>
            <person name="Secka A."/>
            <person name="Antonio M."/>
            <person name="Oren A."/>
            <person name="Chaudhuri R.R."/>
            <person name="La Ragione R."/>
            <person name="Hildebrand F."/>
            <person name="Pallen M.J."/>
        </authorList>
    </citation>
    <scope>NUCLEOTIDE SEQUENCE</scope>
    <source>
        <strain evidence="2">6919</strain>
    </source>
</reference>
<dbReference type="SUPFAM" id="SSF160448">
    <property type="entry name" value="PG1857-like"/>
    <property type="match status" value="1"/>
</dbReference>
<dbReference type="InterPro" id="IPR018594">
    <property type="entry name" value="DUF2023"/>
</dbReference>
<sequence length="121" mass="14210">MEASGNLLPGDMKVFLNYIYEYKKGVRNMVLCTLNKDYEPMALERLKSQNICFMKQNAGERTVNIYFGKPECIEAIRMLIVRPLSQLSPEEDFILGAMLGYDIRQQCERFCIRKRRTMQLQ</sequence>